<dbReference type="AlphaFoldDB" id="Q7UY10"/>
<feature type="compositionally biased region" description="Polar residues" evidence="1">
    <location>
        <begin position="101"/>
        <end position="114"/>
    </location>
</feature>
<reference evidence="2 3" key="1">
    <citation type="journal article" date="2003" name="Proc. Natl. Acad. Sci. U.S.A.">
        <title>Complete genome sequence of the marine planctomycete Pirellula sp. strain 1.</title>
        <authorList>
            <person name="Gloeckner F.O."/>
            <person name="Kube M."/>
            <person name="Bauer M."/>
            <person name="Teeling H."/>
            <person name="Lombardot T."/>
            <person name="Ludwig W."/>
            <person name="Gade D."/>
            <person name="Beck A."/>
            <person name="Borzym K."/>
            <person name="Heitmann K."/>
            <person name="Rabus R."/>
            <person name="Schlesner H."/>
            <person name="Amann R."/>
            <person name="Reinhardt R."/>
        </authorList>
    </citation>
    <scope>NUCLEOTIDE SEQUENCE [LARGE SCALE GENOMIC DNA]</scope>
    <source>
        <strain evidence="3">DSM 10527 / NCIMB 13988 / SH1</strain>
    </source>
</reference>
<evidence type="ECO:0000313" key="3">
    <source>
        <dbReference type="Proteomes" id="UP000001025"/>
    </source>
</evidence>
<proteinExistence type="predicted"/>
<evidence type="ECO:0000313" key="2">
    <source>
        <dbReference type="EMBL" id="CAD71839.1"/>
    </source>
</evidence>
<name>Q7UY10_RHOBA</name>
<dbReference type="STRING" id="243090.RB953"/>
<evidence type="ECO:0000256" key="1">
    <source>
        <dbReference type="SAM" id="MobiDB-lite"/>
    </source>
</evidence>
<feature type="compositionally biased region" description="Polar residues" evidence="1">
    <location>
        <begin position="62"/>
        <end position="73"/>
    </location>
</feature>
<dbReference type="EMBL" id="BX294134">
    <property type="protein sequence ID" value="CAD71839.1"/>
    <property type="molecule type" value="Genomic_DNA"/>
</dbReference>
<dbReference type="EnsemblBacteria" id="CAD71839">
    <property type="protein sequence ID" value="CAD71839"/>
    <property type="gene ID" value="RB953"/>
</dbReference>
<keyword evidence="3" id="KW-1185">Reference proteome</keyword>
<accession>Q7UY10</accession>
<organism evidence="2 3">
    <name type="scientific">Rhodopirellula baltica (strain DSM 10527 / NCIMB 13988 / SH1)</name>
    <dbReference type="NCBI Taxonomy" id="243090"/>
    <lineage>
        <taxon>Bacteria</taxon>
        <taxon>Pseudomonadati</taxon>
        <taxon>Planctomycetota</taxon>
        <taxon>Planctomycetia</taxon>
        <taxon>Pirellulales</taxon>
        <taxon>Pirellulaceae</taxon>
        <taxon>Rhodopirellula</taxon>
    </lineage>
</organism>
<protein>
    <submittedName>
        <fullName evidence="2">Uncharacterized protein</fullName>
    </submittedName>
</protein>
<dbReference type="Proteomes" id="UP000001025">
    <property type="component" value="Chromosome"/>
</dbReference>
<dbReference type="AntiFam" id="ANF00023">
    <property type="entry name" value="Spurious family"/>
</dbReference>
<gene>
    <name evidence="2" type="ordered locus">RB953</name>
</gene>
<feature type="region of interest" description="Disordered" evidence="1">
    <location>
        <begin position="43"/>
        <end position="77"/>
    </location>
</feature>
<sequence>MVRFTWSRWKIVGHGIRLGRTTDTWATECRACLKVILQGIKSSGSEISTPPSRPYQGPTERSYGSSTSPNKGNFTLPELHCVPVRPTAAITFTILVECSSKASEGRSATNQPSQVGRIKDQRDAATATARVPTKALHPAGTPLRSGPAYDCHHLHHPGRMFEQSERRPSGIKPTPPSRSYQGPTERSYGSSTSPTNGNLILPELHCVPVRPTTAINFTILAECSSKARGGRTATNQPGHRHKTAP</sequence>
<dbReference type="InParanoid" id="Q7UY10"/>
<feature type="compositionally biased region" description="Polar residues" evidence="1">
    <location>
        <begin position="177"/>
        <end position="196"/>
    </location>
</feature>
<dbReference type="KEGG" id="rba:RB953"/>
<dbReference type="HOGENOM" id="CLU_1132908_0_0_0"/>
<feature type="region of interest" description="Disordered" evidence="1">
    <location>
        <begin position="101"/>
        <end position="196"/>
    </location>
</feature>